<name>A0A9D1WP13_9GAMM</name>
<reference evidence="2" key="1">
    <citation type="journal article" date="2021" name="PeerJ">
        <title>Extensive microbial diversity within the chicken gut microbiome revealed by metagenomics and culture.</title>
        <authorList>
            <person name="Gilroy R."/>
            <person name="Ravi A."/>
            <person name="Getino M."/>
            <person name="Pursley I."/>
            <person name="Horton D.L."/>
            <person name="Alikhan N.F."/>
            <person name="Baker D."/>
            <person name="Gharbi K."/>
            <person name="Hall N."/>
            <person name="Watson M."/>
            <person name="Adriaenssens E.M."/>
            <person name="Foster-Nyarko E."/>
            <person name="Jarju S."/>
            <person name="Secka A."/>
            <person name="Antonio M."/>
            <person name="Oren A."/>
            <person name="Chaudhuri R.R."/>
            <person name="La Ragione R."/>
            <person name="Hildebrand F."/>
            <person name="Pallen M.J."/>
        </authorList>
    </citation>
    <scope>NUCLEOTIDE SEQUENCE</scope>
    <source>
        <strain evidence="2">1193</strain>
    </source>
</reference>
<dbReference type="Pfam" id="PF02811">
    <property type="entry name" value="PHP"/>
    <property type="match status" value="1"/>
</dbReference>
<dbReference type="Gene3D" id="1.10.150.650">
    <property type="match status" value="1"/>
</dbReference>
<organism evidence="2 3">
    <name type="scientific">Candidatus Halomonas stercoripullorum</name>
    <dbReference type="NCBI Taxonomy" id="2838617"/>
    <lineage>
        <taxon>Bacteria</taxon>
        <taxon>Pseudomonadati</taxon>
        <taxon>Pseudomonadota</taxon>
        <taxon>Gammaproteobacteria</taxon>
        <taxon>Oceanospirillales</taxon>
        <taxon>Halomonadaceae</taxon>
        <taxon>Halomonas</taxon>
    </lineage>
</organism>
<gene>
    <name evidence="2" type="ORF">H9854_10610</name>
</gene>
<dbReference type="Proteomes" id="UP000824248">
    <property type="component" value="Unassembled WGS sequence"/>
</dbReference>
<reference evidence="2" key="2">
    <citation type="submission" date="2021-04" db="EMBL/GenBank/DDBJ databases">
        <authorList>
            <person name="Gilroy R."/>
        </authorList>
    </citation>
    <scope>NUCLEOTIDE SEQUENCE</scope>
    <source>
        <strain evidence="2">1193</strain>
    </source>
</reference>
<dbReference type="GO" id="GO:0035312">
    <property type="term" value="F:5'-3' DNA exonuclease activity"/>
    <property type="evidence" value="ECO:0007669"/>
    <property type="project" value="TreeGrafter"/>
</dbReference>
<evidence type="ECO:0000259" key="1">
    <source>
        <dbReference type="SMART" id="SM00481"/>
    </source>
</evidence>
<dbReference type="InterPro" id="IPR052018">
    <property type="entry name" value="PHP_domain"/>
</dbReference>
<dbReference type="SUPFAM" id="SSF89550">
    <property type="entry name" value="PHP domain-like"/>
    <property type="match status" value="1"/>
</dbReference>
<feature type="domain" description="Polymerase/histidinol phosphatase N-terminal" evidence="1">
    <location>
        <begin position="19"/>
        <end position="84"/>
    </location>
</feature>
<dbReference type="PANTHER" id="PTHR42924:SF3">
    <property type="entry name" value="POLYMERASE_HISTIDINOL PHOSPHATASE N-TERMINAL DOMAIN-CONTAINING PROTEIN"/>
    <property type="match status" value="1"/>
</dbReference>
<sequence length="314" mass="32975">MPIAFLPESFTGDPEFHGVDLHMHSTASDGALAPTEVVALCASRGVKLMALTDHDTVAGVSEAAAAASPQGIRLLPGAELSTRWQGVSIHLVALLPQGPRGPLMEGLEVLARARESRAVVIARRMEKAGLENALAKAREQAGSGRPLGRPDFARALVAAGLVPDMATAFRKYLGSGKAGDVKAHWPDLAEVVDWVVAAGGVAVLAHPLRYGLTRRKRGQMLDDFVAAGGQAAELVSGFQNTDVTRDLARQLDERNLYASLGSDFHFPGGHLAPGSMSPVPRTAVLPVWTHPQLAAWLGSDSNMAKTNAMAPGAL</sequence>
<dbReference type="Gene3D" id="3.20.20.140">
    <property type="entry name" value="Metal-dependent hydrolases"/>
    <property type="match status" value="1"/>
</dbReference>
<evidence type="ECO:0000313" key="3">
    <source>
        <dbReference type="Proteomes" id="UP000824248"/>
    </source>
</evidence>
<dbReference type="InterPro" id="IPR016195">
    <property type="entry name" value="Pol/histidinol_Pase-like"/>
</dbReference>
<dbReference type="EMBL" id="DXFC01000318">
    <property type="protein sequence ID" value="HIX62670.1"/>
    <property type="molecule type" value="Genomic_DNA"/>
</dbReference>
<dbReference type="SMART" id="SM00481">
    <property type="entry name" value="POLIIIAc"/>
    <property type="match status" value="1"/>
</dbReference>
<accession>A0A9D1WP13</accession>
<dbReference type="InterPro" id="IPR004013">
    <property type="entry name" value="PHP_dom"/>
</dbReference>
<evidence type="ECO:0000313" key="2">
    <source>
        <dbReference type="EMBL" id="HIX62670.1"/>
    </source>
</evidence>
<dbReference type="PANTHER" id="PTHR42924">
    <property type="entry name" value="EXONUCLEASE"/>
    <property type="match status" value="1"/>
</dbReference>
<dbReference type="AlphaFoldDB" id="A0A9D1WP13"/>
<dbReference type="GO" id="GO:0004534">
    <property type="term" value="F:5'-3' RNA exonuclease activity"/>
    <property type="evidence" value="ECO:0007669"/>
    <property type="project" value="TreeGrafter"/>
</dbReference>
<comment type="caution">
    <text evidence="2">The sequence shown here is derived from an EMBL/GenBank/DDBJ whole genome shotgun (WGS) entry which is preliminary data.</text>
</comment>
<proteinExistence type="predicted"/>
<dbReference type="InterPro" id="IPR003141">
    <property type="entry name" value="Pol/His_phosphatase_N"/>
</dbReference>
<protein>
    <submittedName>
        <fullName evidence="2">PHP domain-containing protein</fullName>
    </submittedName>
</protein>
<dbReference type="CDD" id="cd07438">
    <property type="entry name" value="PHP_HisPPase_AMP"/>
    <property type="match status" value="1"/>
</dbReference>